<dbReference type="SUPFAM" id="SSF52833">
    <property type="entry name" value="Thioredoxin-like"/>
    <property type="match status" value="1"/>
</dbReference>
<keyword evidence="2" id="KW-0812">Transmembrane</keyword>
<accession>A0A1Y2CLJ7</accession>
<evidence type="ECO:0000313" key="4">
    <source>
        <dbReference type="EMBL" id="ORY47873.1"/>
    </source>
</evidence>
<dbReference type="OrthoDB" id="78947at2759"/>
<dbReference type="InterPro" id="IPR010357">
    <property type="entry name" value="TXNDC17_dom"/>
</dbReference>
<dbReference type="GO" id="GO:0005829">
    <property type="term" value="C:cytosol"/>
    <property type="evidence" value="ECO:0007669"/>
    <property type="project" value="TreeGrafter"/>
</dbReference>
<dbReference type="Proteomes" id="UP000193642">
    <property type="component" value="Unassembled WGS sequence"/>
</dbReference>
<comment type="caution">
    <text evidence="4">The sequence shown here is derived from an EMBL/GenBank/DDBJ whole genome shotgun (WGS) entry which is preliminary data.</text>
</comment>
<sequence>MTIVHRVHNFYQFDLTLATSLADARGRVFVMTFGSEDPETGESWCPDSRAGMPLIRKAIEKVSNATLLECPTGDKTEWKDPNNPYRHHKLLKASRIPTIYEISHDGKRVLQQLVEKEVTEDNLNKFIENNGDSVGVWRVGVGYQGWTLAFVLTVVFAAFFFTTTRY</sequence>
<evidence type="ECO:0000259" key="3">
    <source>
        <dbReference type="Pfam" id="PF06110"/>
    </source>
</evidence>
<organism evidence="4 5">
    <name type="scientific">Rhizoclosmatium globosum</name>
    <dbReference type="NCBI Taxonomy" id="329046"/>
    <lineage>
        <taxon>Eukaryota</taxon>
        <taxon>Fungi</taxon>
        <taxon>Fungi incertae sedis</taxon>
        <taxon>Chytridiomycota</taxon>
        <taxon>Chytridiomycota incertae sedis</taxon>
        <taxon>Chytridiomycetes</taxon>
        <taxon>Chytridiales</taxon>
        <taxon>Chytriomycetaceae</taxon>
        <taxon>Rhizoclosmatium</taxon>
    </lineage>
</organism>
<dbReference type="InterPro" id="IPR036249">
    <property type="entry name" value="Thioredoxin-like_sf"/>
</dbReference>
<dbReference type="PANTHER" id="PTHR12452:SF0">
    <property type="entry name" value="THIOREDOXIN DOMAIN-CONTAINING PROTEIN 17"/>
    <property type="match status" value="1"/>
</dbReference>
<protein>
    <recommendedName>
        <fullName evidence="3">Thioredoxin domain-containing protein</fullName>
    </recommendedName>
</protein>
<keyword evidence="2" id="KW-1133">Transmembrane helix</keyword>
<gene>
    <name evidence="4" type="ORF">BCR33DRAFT_714927</name>
</gene>
<dbReference type="EMBL" id="MCGO01000013">
    <property type="protein sequence ID" value="ORY47873.1"/>
    <property type="molecule type" value="Genomic_DNA"/>
</dbReference>
<evidence type="ECO:0000256" key="1">
    <source>
        <dbReference type="ARBA" id="ARBA00008987"/>
    </source>
</evidence>
<dbReference type="Gene3D" id="3.40.30.10">
    <property type="entry name" value="Glutaredoxin"/>
    <property type="match status" value="1"/>
</dbReference>
<reference evidence="4 5" key="1">
    <citation type="submission" date="2016-07" db="EMBL/GenBank/DDBJ databases">
        <title>Pervasive Adenine N6-methylation of Active Genes in Fungi.</title>
        <authorList>
            <consortium name="DOE Joint Genome Institute"/>
            <person name="Mondo S.J."/>
            <person name="Dannebaum R.O."/>
            <person name="Kuo R.C."/>
            <person name="Labutti K."/>
            <person name="Haridas S."/>
            <person name="Kuo A."/>
            <person name="Salamov A."/>
            <person name="Ahrendt S.R."/>
            <person name="Lipzen A."/>
            <person name="Sullivan W."/>
            <person name="Andreopoulos W.B."/>
            <person name="Clum A."/>
            <person name="Lindquist E."/>
            <person name="Daum C."/>
            <person name="Ramamoorthy G.K."/>
            <person name="Gryganskyi A."/>
            <person name="Culley D."/>
            <person name="Magnuson J.K."/>
            <person name="James T.Y."/>
            <person name="O'Malley M.A."/>
            <person name="Stajich J.E."/>
            <person name="Spatafora J.W."/>
            <person name="Visel A."/>
            <person name="Grigoriev I.V."/>
        </authorList>
    </citation>
    <scope>NUCLEOTIDE SEQUENCE [LARGE SCALE GENOMIC DNA]</scope>
    <source>
        <strain evidence="4 5">JEL800</strain>
    </source>
</reference>
<comment type="similarity">
    <text evidence="1">Belongs to the thioredoxin family.</text>
</comment>
<name>A0A1Y2CLJ7_9FUNG</name>
<keyword evidence="5" id="KW-1185">Reference proteome</keyword>
<feature type="transmembrane region" description="Helical" evidence="2">
    <location>
        <begin position="143"/>
        <end position="162"/>
    </location>
</feature>
<keyword evidence="2" id="KW-0472">Membrane</keyword>
<dbReference type="Pfam" id="PF06110">
    <property type="entry name" value="TXD17-like_Trx"/>
    <property type="match status" value="1"/>
</dbReference>
<feature type="domain" description="Thioredoxin" evidence="3">
    <location>
        <begin position="20"/>
        <end position="123"/>
    </location>
</feature>
<dbReference type="PANTHER" id="PTHR12452">
    <property type="entry name" value="42-9-9 PROTEIN-RELATED"/>
    <property type="match status" value="1"/>
</dbReference>
<evidence type="ECO:0000256" key="2">
    <source>
        <dbReference type="SAM" id="Phobius"/>
    </source>
</evidence>
<dbReference type="GO" id="GO:0047134">
    <property type="term" value="F:protein-disulfide reductase [NAD(P)H] activity"/>
    <property type="evidence" value="ECO:0007669"/>
    <property type="project" value="InterPro"/>
</dbReference>
<evidence type="ECO:0000313" key="5">
    <source>
        <dbReference type="Proteomes" id="UP000193642"/>
    </source>
</evidence>
<proteinExistence type="inferred from homology"/>
<dbReference type="AlphaFoldDB" id="A0A1Y2CLJ7"/>
<dbReference type="InterPro" id="IPR045108">
    <property type="entry name" value="TXNDC17-like"/>
</dbReference>